<evidence type="ECO:0000256" key="1">
    <source>
        <dbReference type="ARBA" id="ARBA00012906"/>
    </source>
</evidence>
<dbReference type="AlphaFoldDB" id="A0A9N9IKL9"/>
<keyword evidence="10" id="KW-1185">Reference proteome</keyword>
<dbReference type="GO" id="GO:0006139">
    <property type="term" value="P:nucleobase-containing compound metabolic process"/>
    <property type="evidence" value="ECO:0007669"/>
    <property type="project" value="InterPro"/>
</dbReference>
<dbReference type="CDD" id="cd02883">
    <property type="entry name" value="NUDIX_Hydrolase"/>
    <property type="match status" value="1"/>
</dbReference>
<sequence>MTFNIAIDGLTTTGKTSIGYSLAKRLNFNFIDSGLFYHYLAYYNINSTNFNQHTYNTLINCSNSNTFSSLDISQKASELSKDEEIRSLINQEIKKLTKEKRFVVVGRDITTNILPDAEFKILLSADFETRFGRRVMQLVEENPQNILYDIITHDNDSKSLINCLKKINFCKRCKKSIDNNFDSESYKSTTLSSITIITEESQKSLKNKGIFDDVIKKYSAKYITSQSGTVENDNIFWSDNEMQMDDKYRLLLSNYSLTCKLEEKYLVALSHLTLVEKYSIPVKETKNAIETQLIIQSNLKKKYKEMITSYEIDSREFSLIVPITSKKQIPISKRINPNKNYFDYYNIPTGKKERDEIYDEYAIREIKEETGITI</sequence>
<gene>
    <name evidence="9" type="ORF">DERYTH_LOCUS16024</name>
</gene>
<comment type="caution">
    <text evidence="9">The sequence shown here is derived from an EMBL/GenBank/DDBJ whole genome shotgun (WGS) entry which is preliminary data.</text>
</comment>
<dbReference type="CDD" id="cd02020">
    <property type="entry name" value="CMPK"/>
    <property type="match status" value="1"/>
</dbReference>
<evidence type="ECO:0000256" key="3">
    <source>
        <dbReference type="ARBA" id="ARBA00022741"/>
    </source>
</evidence>
<dbReference type="OrthoDB" id="10263145at2759"/>
<evidence type="ECO:0000256" key="4">
    <source>
        <dbReference type="ARBA" id="ARBA00022777"/>
    </source>
</evidence>
<keyword evidence="4" id="KW-0418">Kinase</keyword>
<dbReference type="Proteomes" id="UP000789405">
    <property type="component" value="Unassembled WGS sequence"/>
</dbReference>
<dbReference type="EC" id="2.7.4.25" evidence="1"/>
<comment type="catalytic activity">
    <reaction evidence="6">
        <text>dCMP + ATP = dCDP + ADP</text>
        <dbReference type="Rhea" id="RHEA:25094"/>
        <dbReference type="ChEBI" id="CHEBI:30616"/>
        <dbReference type="ChEBI" id="CHEBI:57566"/>
        <dbReference type="ChEBI" id="CHEBI:58593"/>
        <dbReference type="ChEBI" id="CHEBI:456216"/>
        <dbReference type="EC" id="2.7.4.25"/>
    </reaction>
</comment>
<dbReference type="SUPFAM" id="SSF55811">
    <property type="entry name" value="Nudix"/>
    <property type="match status" value="1"/>
</dbReference>
<dbReference type="Pfam" id="PF02224">
    <property type="entry name" value="Cytidylate_kin"/>
    <property type="match status" value="1"/>
</dbReference>
<name>A0A9N9IKL9_9GLOM</name>
<keyword evidence="3" id="KW-0547">Nucleotide-binding</keyword>
<keyword evidence="2" id="KW-0808">Transferase</keyword>
<evidence type="ECO:0000256" key="5">
    <source>
        <dbReference type="ARBA" id="ARBA00022840"/>
    </source>
</evidence>
<accession>A0A9N9IKL9</accession>
<dbReference type="SUPFAM" id="SSF52540">
    <property type="entry name" value="P-loop containing nucleoside triphosphate hydrolases"/>
    <property type="match status" value="1"/>
</dbReference>
<proteinExistence type="predicted"/>
<protein>
    <recommendedName>
        <fullName evidence="1">(d)CMP kinase</fullName>
        <ecNumber evidence="1">2.7.4.25</ecNumber>
    </recommendedName>
</protein>
<dbReference type="GO" id="GO:0005524">
    <property type="term" value="F:ATP binding"/>
    <property type="evidence" value="ECO:0007669"/>
    <property type="project" value="UniProtKB-KW"/>
</dbReference>
<reference evidence="9" key="1">
    <citation type="submission" date="2021-06" db="EMBL/GenBank/DDBJ databases">
        <authorList>
            <person name="Kallberg Y."/>
            <person name="Tangrot J."/>
            <person name="Rosling A."/>
        </authorList>
    </citation>
    <scope>NUCLEOTIDE SEQUENCE</scope>
    <source>
        <strain evidence="9">MA453B</strain>
    </source>
</reference>
<feature type="domain" description="Cytidylate kinase" evidence="8">
    <location>
        <begin position="5"/>
        <end position="155"/>
    </location>
</feature>
<dbReference type="InterPro" id="IPR015797">
    <property type="entry name" value="NUDIX_hydrolase-like_dom_sf"/>
</dbReference>
<comment type="catalytic activity">
    <reaction evidence="7">
        <text>CMP + ATP = CDP + ADP</text>
        <dbReference type="Rhea" id="RHEA:11600"/>
        <dbReference type="ChEBI" id="CHEBI:30616"/>
        <dbReference type="ChEBI" id="CHEBI:58069"/>
        <dbReference type="ChEBI" id="CHEBI:60377"/>
        <dbReference type="ChEBI" id="CHEBI:456216"/>
        <dbReference type="EC" id="2.7.4.25"/>
    </reaction>
</comment>
<evidence type="ECO:0000256" key="7">
    <source>
        <dbReference type="ARBA" id="ARBA00048478"/>
    </source>
</evidence>
<dbReference type="InterPro" id="IPR027417">
    <property type="entry name" value="P-loop_NTPase"/>
</dbReference>
<dbReference type="Gene3D" id="3.90.79.10">
    <property type="entry name" value="Nucleoside Triphosphate Pyrophosphohydrolase"/>
    <property type="match status" value="1"/>
</dbReference>
<organism evidence="9 10">
    <name type="scientific">Dentiscutata erythropus</name>
    <dbReference type="NCBI Taxonomy" id="1348616"/>
    <lineage>
        <taxon>Eukaryota</taxon>
        <taxon>Fungi</taxon>
        <taxon>Fungi incertae sedis</taxon>
        <taxon>Mucoromycota</taxon>
        <taxon>Glomeromycotina</taxon>
        <taxon>Glomeromycetes</taxon>
        <taxon>Diversisporales</taxon>
        <taxon>Gigasporaceae</taxon>
        <taxon>Dentiscutata</taxon>
    </lineage>
</organism>
<evidence type="ECO:0000256" key="2">
    <source>
        <dbReference type="ARBA" id="ARBA00022679"/>
    </source>
</evidence>
<dbReference type="InterPro" id="IPR011994">
    <property type="entry name" value="Cytidylate_kinase_dom"/>
</dbReference>
<evidence type="ECO:0000256" key="6">
    <source>
        <dbReference type="ARBA" id="ARBA00047615"/>
    </source>
</evidence>
<dbReference type="GO" id="GO:0036431">
    <property type="term" value="F:dCMP kinase activity"/>
    <property type="evidence" value="ECO:0007669"/>
    <property type="project" value="InterPro"/>
</dbReference>
<dbReference type="EMBL" id="CAJVPY010013565">
    <property type="protein sequence ID" value="CAG8741275.1"/>
    <property type="molecule type" value="Genomic_DNA"/>
</dbReference>
<evidence type="ECO:0000259" key="8">
    <source>
        <dbReference type="Pfam" id="PF02224"/>
    </source>
</evidence>
<evidence type="ECO:0000313" key="10">
    <source>
        <dbReference type="Proteomes" id="UP000789405"/>
    </source>
</evidence>
<evidence type="ECO:0000313" key="9">
    <source>
        <dbReference type="EMBL" id="CAG8741275.1"/>
    </source>
</evidence>
<dbReference type="Gene3D" id="3.40.50.300">
    <property type="entry name" value="P-loop containing nucleotide triphosphate hydrolases"/>
    <property type="match status" value="1"/>
</dbReference>
<keyword evidence="5" id="KW-0067">ATP-binding</keyword>